<organism evidence="5 6">
    <name type="scientific">Micromonospora polyrhachis</name>
    <dbReference type="NCBI Taxonomy" id="1282883"/>
    <lineage>
        <taxon>Bacteria</taxon>
        <taxon>Bacillati</taxon>
        <taxon>Actinomycetota</taxon>
        <taxon>Actinomycetes</taxon>
        <taxon>Micromonosporales</taxon>
        <taxon>Micromonosporaceae</taxon>
        <taxon>Micromonospora</taxon>
    </lineage>
</organism>
<dbReference type="PROSITE" id="PS51118">
    <property type="entry name" value="HTH_HXLR"/>
    <property type="match status" value="1"/>
</dbReference>
<feature type="domain" description="HTH hxlR-type" evidence="4">
    <location>
        <begin position="13"/>
        <end position="111"/>
    </location>
</feature>
<dbReference type="SUPFAM" id="SSF46785">
    <property type="entry name" value="Winged helix' DNA-binding domain"/>
    <property type="match status" value="1"/>
</dbReference>
<dbReference type="PANTHER" id="PTHR33204:SF39">
    <property type="entry name" value="TRANSCRIPTIONAL REGULATORY PROTEIN"/>
    <property type="match status" value="1"/>
</dbReference>
<comment type="caution">
    <text evidence="5">The sequence shown here is derived from an EMBL/GenBank/DDBJ whole genome shotgun (WGS) entry which is preliminary data.</text>
</comment>
<dbReference type="AlphaFoldDB" id="A0A7W7SRD3"/>
<protein>
    <submittedName>
        <fullName evidence="5">DNA-binding HxlR family transcriptional regulator</fullName>
    </submittedName>
</protein>
<keyword evidence="6" id="KW-1185">Reference proteome</keyword>
<sequence>MSQPLDSDMFVGCASGTPLIRVGDKWTAKIVVCLRDGPRRFSELQVPLRGITAKVLTESLRSMERDGLLTRTAYAEIPPRVEYALTPLGRSLLVPMAVGCAWSREHQPELLDARRAYDHQTPTG</sequence>
<keyword evidence="1" id="KW-0805">Transcription regulation</keyword>
<gene>
    <name evidence="5" type="ORF">FHR38_003307</name>
</gene>
<dbReference type="RefSeq" id="WP_312882197.1">
    <property type="nucleotide sequence ID" value="NZ_JACHJW010000001.1"/>
</dbReference>
<dbReference type="InterPro" id="IPR002577">
    <property type="entry name" value="HTH_HxlR"/>
</dbReference>
<dbReference type="Pfam" id="PF01638">
    <property type="entry name" value="HxlR"/>
    <property type="match status" value="1"/>
</dbReference>
<dbReference type="Proteomes" id="UP000578819">
    <property type="component" value="Unassembled WGS sequence"/>
</dbReference>
<reference evidence="5 6" key="1">
    <citation type="submission" date="2020-08" db="EMBL/GenBank/DDBJ databases">
        <title>Sequencing the genomes of 1000 actinobacteria strains.</title>
        <authorList>
            <person name="Klenk H.-P."/>
        </authorList>
    </citation>
    <scope>NUCLEOTIDE SEQUENCE [LARGE SCALE GENOMIC DNA]</scope>
    <source>
        <strain evidence="5 6">DSM 45886</strain>
    </source>
</reference>
<evidence type="ECO:0000256" key="1">
    <source>
        <dbReference type="ARBA" id="ARBA00023015"/>
    </source>
</evidence>
<dbReference type="EMBL" id="JACHJW010000001">
    <property type="protein sequence ID" value="MBB4959574.1"/>
    <property type="molecule type" value="Genomic_DNA"/>
</dbReference>
<keyword evidence="2 5" id="KW-0238">DNA-binding</keyword>
<evidence type="ECO:0000313" key="6">
    <source>
        <dbReference type="Proteomes" id="UP000578819"/>
    </source>
</evidence>
<evidence type="ECO:0000259" key="4">
    <source>
        <dbReference type="PROSITE" id="PS51118"/>
    </source>
</evidence>
<evidence type="ECO:0000256" key="3">
    <source>
        <dbReference type="ARBA" id="ARBA00023163"/>
    </source>
</evidence>
<evidence type="ECO:0000256" key="2">
    <source>
        <dbReference type="ARBA" id="ARBA00023125"/>
    </source>
</evidence>
<dbReference type="Gene3D" id="1.10.10.10">
    <property type="entry name" value="Winged helix-like DNA-binding domain superfamily/Winged helix DNA-binding domain"/>
    <property type="match status" value="1"/>
</dbReference>
<dbReference type="GO" id="GO:0003677">
    <property type="term" value="F:DNA binding"/>
    <property type="evidence" value="ECO:0007669"/>
    <property type="project" value="UniProtKB-KW"/>
</dbReference>
<keyword evidence="3" id="KW-0804">Transcription</keyword>
<dbReference type="InterPro" id="IPR036388">
    <property type="entry name" value="WH-like_DNA-bd_sf"/>
</dbReference>
<proteinExistence type="predicted"/>
<dbReference type="InterPro" id="IPR036390">
    <property type="entry name" value="WH_DNA-bd_sf"/>
</dbReference>
<evidence type="ECO:0000313" key="5">
    <source>
        <dbReference type="EMBL" id="MBB4959574.1"/>
    </source>
</evidence>
<accession>A0A7W7SRD3</accession>
<name>A0A7W7SRD3_9ACTN</name>
<dbReference type="PANTHER" id="PTHR33204">
    <property type="entry name" value="TRANSCRIPTIONAL REGULATOR, MARR FAMILY"/>
    <property type="match status" value="1"/>
</dbReference>